<keyword evidence="2" id="KW-1185">Reference proteome</keyword>
<dbReference type="Proteomes" id="UP000309215">
    <property type="component" value="Unassembled WGS sequence"/>
</dbReference>
<evidence type="ECO:0000313" key="2">
    <source>
        <dbReference type="Proteomes" id="UP000309215"/>
    </source>
</evidence>
<dbReference type="InterPro" id="IPR052924">
    <property type="entry name" value="OsmC/Ohr_hydroprdx_reductase"/>
</dbReference>
<dbReference type="SUPFAM" id="SSF82784">
    <property type="entry name" value="OsmC-like"/>
    <property type="match status" value="1"/>
</dbReference>
<organism evidence="1 2">
    <name type="scientific">Polyangium fumosum</name>
    <dbReference type="NCBI Taxonomy" id="889272"/>
    <lineage>
        <taxon>Bacteria</taxon>
        <taxon>Pseudomonadati</taxon>
        <taxon>Myxococcota</taxon>
        <taxon>Polyangia</taxon>
        <taxon>Polyangiales</taxon>
        <taxon>Polyangiaceae</taxon>
        <taxon>Polyangium</taxon>
    </lineage>
</organism>
<reference evidence="1 2" key="1">
    <citation type="submission" date="2019-04" db="EMBL/GenBank/DDBJ databases">
        <authorList>
            <person name="Li Y."/>
            <person name="Wang J."/>
        </authorList>
    </citation>
    <scope>NUCLEOTIDE SEQUENCE [LARGE SCALE GENOMIC DNA]</scope>
    <source>
        <strain evidence="1 2">DSM 14668</strain>
    </source>
</reference>
<dbReference type="EMBL" id="SSMQ01000007">
    <property type="protein sequence ID" value="TKD10150.1"/>
    <property type="molecule type" value="Genomic_DNA"/>
</dbReference>
<accession>A0A4U1JFV5</accession>
<sequence>MEVMTMESLGGCCTLDIDRFRSTRDAVEKAPEAGKGSFETVTEWREGAQAVTRARSFQIETDEPTPLGGKDQHVDPMELLLAALGSCLTIGWVTQARLRGIGYRKLVIKVQAPFDLRGYLALDPSVRPGFGQLRYTVDVDTDADAALLEEIRIAVERTSPMLDNVLRPTPVEGIVLQRPSVSA</sequence>
<dbReference type="Pfam" id="PF02566">
    <property type="entry name" value="OsmC"/>
    <property type="match status" value="1"/>
</dbReference>
<dbReference type="AlphaFoldDB" id="A0A4U1JFV5"/>
<dbReference type="PANTHER" id="PTHR35368:SF1">
    <property type="entry name" value="HYDROPEROXIDE REDUCTASE"/>
    <property type="match status" value="1"/>
</dbReference>
<evidence type="ECO:0000313" key="1">
    <source>
        <dbReference type="EMBL" id="TKD10150.1"/>
    </source>
</evidence>
<dbReference type="OrthoDB" id="9811389at2"/>
<dbReference type="InterPro" id="IPR003718">
    <property type="entry name" value="OsmC/Ohr_fam"/>
</dbReference>
<protein>
    <submittedName>
        <fullName evidence="1">OsmC family peroxiredoxin</fullName>
    </submittedName>
</protein>
<name>A0A4U1JFV5_9BACT</name>
<dbReference type="Gene3D" id="3.30.300.20">
    <property type="match status" value="1"/>
</dbReference>
<dbReference type="InterPro" id="IPR036102">
    <property type="entry name" value="OsmC/Ohrsf"/>
</dbReference>
<comment type="caution">
    <text evidence="1">The sequence shown here is derived from an EMBL/GenBank/DDBJ whole genome shotgun (WGS) entry which is preliminary data.</text>
</comment>
<dbReference type="InterPro" id="IPR015946">
    <property type="entry name" value="KH_dom-like_a/b"/>
</dbReference>
<proteinExistence type="predicted"/>
<gene>
    <name evidence="1" type="ORF">E8A74_09025</name>
</gene>
<dbReference type="PANTHER" id="PTHR35368">
    <property type="entry name" value="HYDROPEROXIDE REDUCTASE"/>
    <property type="match status" value="1"/>
</dbReference>